<accession>A0A969W6F9</accession>
<dbReference type="SUPFAM" id="SSF52317">
    <property type="entry name" value="Class I glutamine amidotransferase-like"/>
    <property type="match status" value="1"/>
</dbReference>
<protein>
    <submittedName>
        <fullName evidence="1">ThiJ/pfpI-family protein</fullName>
    </submittedName>
</protein>
<dbReference type="InterPro" id="IPR029062">
    <property type="entry name" value="Class_I_gatase-like"/>
</dbReference>
<keyword evidence="2" id="KW-1185">Reference proteome</keyword>
<dbReference type="AlphaFoldDB" id="A0A969W6F9"/>
<dbReference type="PANTHER" id="PTHR43068">
    <property type="entry name" value="SLR1854 PROTEIN"/>
    <property type="match status" value="1"/>
</dbReference>
<dbReference type="InterPro" id="IPR032633">
    <property type="entry name" value="ThiJ-like"/>
</dbReference>
<dbReference type="RefSeq" id="WP_168146545.1">
    <property type="nucleotide sequence ID" value="NZ_JAAVXB010000001.1"/>
</dbReference>
<sequence>MMKVLLPLPRHDYDPSEVAVSWKALRDAGHDVRFATPDGVPAQADPLMLTGRGLDVWGFIPFLSWLRVIGLMLRANGAARRAHAALLADPSFRAPLRYAAVDPDAYDALLLPGGHAQGMREYLESELLQAHVAGFFDAGKPVAAICHGVVLAARSLSRRNGRSVLHGRRTTALTWAFERRAWALTRYFARFWDGDYYRTYREQAGEPDGWRSVQHEVTRVLASPADFVDVPDDAPQRWRKTSGLLRDRDGDARPAFVVRDGQYVSARWPGDVHTFARTFVQVLKEWTPLKRAA</sequence>
<comment type="caution">
    <text evidence="1">The sequence shown here is derived from an EMBL/GenBank/DDBJ whole genome shotgun (WGS) entry which is preliminary data.</text>
</comment>
<dbReference type="Gene3D" id="3.40.50.880">
    <property type="match status" value="1"/>
</dbReference>
<dbReference type="Pfam" id="PF17124">
    <property type="entry name" value="ThiJ_like"/>
    <property type="match status" value="1"/>
</dbReference>
<evidence type="ECO:0000313" key="2">
    <source>
        <dbReference type="Proteomes" id="UP000653472"/>
    </source>
</evidence>
<evidence type="ECO:0000313" key="1">
    <source>
        <dbReference type="EMBL" id="NKF20774.1"/>
    </source>
</evidence>
<name>A0A969W6F9_9GAMM</name>
<reference evidence="1" key="1">
    <citation type="submission" date="2020-03" db="EMBL/GenBank/DDBJ databases">
        <title>Solimonas marina sp. nov., isolated from deep seawater of the Pacific Ocean.</title>
        <authorList>
            <person name="Liu X."/>
            <person name="Lai Q."/>
            <person name="Sun F."/>
            <person name="Gai Y."/>
            <person name="Li G."/>
            <person name="Shao Z."/>
        </authorList>
    </citation>
    <scope>NUCLEOTIDE SEQUENCE</scope>
    <source>
        <strain evidence="1">C16B3</strain>
    </source>
</reference>
<organism evidence="1 2">
    <name type="scientific">Solimonas marina</name>
    <dbReference type="NCBI Taxonomy" id="2714601"/>
    <lineage>
        <taxon>Bacteria</taxon>
        <taxon>Pseudomonadati</taxon>
        <taxon>Pseudomonadota</taxon>
        <taxon>Gammaproteobacteria</taxon>
        <taxon>Nevskiales</taxon>
        <taxon>Nevskiaceae</taxon>
        <taxon>Solimonas</taxon>
    </lineage>
</organism>
<dbReference type="EMBL" id="JAAVXB010000001">
    <property type="protein sequence ID" value="NKF20774.1"/>
    <property type="molecule type" value="Genomic_DNA"/>
</dbReference>
<gene>
    <name evidence="1" type="ORF">G7Y82_00500</name>
</gene>
<dbReference type="PANTHER" id="PTHR43068:SF1">
    <property type="entry name" value="SLR1854 PROTEIN"/>
    <property type="match status" value="1"/>
</dbReference>
<proteinExistence type="predicted"/>
<dbReference type="Proteomes" id="UP000653472">
    <property type="component" value="Unassembled WGS sequence"/>
</dbReference>